<feature type="signal peptide" evidence="1">
    <location>
        <begin position="1"/>
        <end position="21"/>
    </location>
</feature>
<evidence type="ECO:0000313" key="2">
    <source>
        <dbReference type="EMBL" id="OAD91085.1"/>
    </source>
</evidence>
<reference evidence="2 3" key="1">
    <citation type="submission" date="2016-05" db="EMBL/GenBank/DDBJ databases">
        <title>Genome sequencing of Vitellibacter soesokkakensis RSSK-12.</title>
        <authorList>
            <person name="Thevarajoo S."/>
            <person name="Selvaratnam C."/>
            <person name="Goh K.M."/>
            <person name="Chan K.-G."/>
            <person name="Chong C.S."/>
        </authorList>
    </citation>
    <scope>NUCLEOTIDE SEQUENCE [LARGE SCALE GENOMIC DNA]</scope>
    <source>
        <strain evidence="2 3">RSSK-12</strain>
    </source>
</reference>
<evidence type="ECO:0000313" key="3">
    <source>
        <dbReference type="Proteomes" id="UP000077552"/>
    </source>
</evidence>
<dbReference type="EMBL" id="LXIE01000023">
    <property type="protein sequence ID" value="OAD91085.1"/>
    <property type="molecule type" value="Genomic_DNA"/>
</dbReference>
<keyword evidence="3" id="KW-1185">Reference proteome</keyword>
<dbReference type="OrthoDB" id="1447539at2"/>
<keyword evidence="1" id="KW-0732">Signal</keyword>
<feature type="chain" id="PRO_5008392199" description="Lipoprotein" evidence="1">
    <location>
        <begin position="22"/>
        <end position="196"/>
    </location>
</feature>
<evidence type="ECO:0008006" key="4">
    <source>
        <dbReference type="Google" id="ProtNLM"/>
    </source>
</evidence>
<dbReference type="STRING" id="1385699.A7A78_04535"/>
<proteinExistence type="predicted"/>
<name>A0A1A9LFB0_9FLAO</name>
<protein>
    <recommendedName>
        <fullName evidence="4">Lipoprotein</fullName>
    </recommendedName>
</protein>
<gene>
    <name evidence="2" type="ORF">A7A78_04535</name>
</gene>
<evidence type="ECO:0000256" key="1">
    <source>
        <dbReference type="SAM" id="SignalP"/>
    </source>
</evidence>
<dbReference type="Proteomes" id="UP000077552">
    <property type="component" value="Unassembled WGS sequence"/>
</dbReference>
<dbReference type="PROSITE" id="PS51257">
    <property type="entry name" value="PROKAR_LIPOPROTEIN"/>
    <property type="match status" value="1"/>
</dbReference>
<accession>A0A1A9LFB0</accession>
<organism evidence="2 3">
    <name type="scientific">Aequorivita soesokkakensis</name>
    <dbReference type="NCBI Taxonomy" id="1385699"/>
    <lineage>
        <taxon>Bacteria</taxon>
        <taxon>Pseudomonadati</taxon>
        <taxon>Bacteroidota</taxon>
        <taxon>Flavobacteriia</taxon>
        <taxon>Flavobacteriales</taxon>
        <taxon>Flavobacteriaceae</taxon>
        <taxon>Aequorivita</taxon>
    </lineage>
</organism>
<dbReference type="AlphaFoldDB" id="A0A1A9LFB0"/>
<dbReference type="RefSeq" id="WP_068762174.1">
    <property type="nucleotide sequence ID" value="NZ_LXIE01000023.1"/>
</dbReference>
<sequence>MRFIILLSVLCGFIFSCGNSSEENQNPESANDSSIIFGYKDYNFPELSAPAKEQAVHWGVLEDFFSEAKNVNGSNYEALRNHSERMKEYSDSLFKNIPDTLNTKPINSRLLVLKTRTELLFQTAHQSIIDSSKIQNSVIEMNIAVKNLITQLNEKFQKDNIDFQRKEDEETELKKQQRYKDSIMNLELQDKNKKKV</sequence>
<comment type="caution">
    <text evidence="2">The sequence shown here is derived from an EMBL/GenBank/DDBJ whole genome shotgun (WGS) entry which is preliminary data.</text>
</comment>